<dbReference type="InterPro" id="IPR029058">
    <property type="entry name" value="AB_hydrolase_fold"/>
</dbReference>
<protein>
    <submittedName>
        <fullName evidence="2">Alpha/beta hydrolase</fullName>
    </submittedName>
</protein>
<dbReference type="PANTHER" id="PTHR43194">
    <property type="entry name" value="HYDROLASE ALPHA/BETA FOLD FAMILY"/>
    <property type="match status" value="1"/>
</dbReference>
<proteinExistence type="predicted"/>
<evidence type="ECO:0000313" key="2">
    <source>
        <dbReference type="EMBL" id="PWS38155.1"/>
    </source>
</evidence>
<dbReference type="OrthoDB" id="9814966at2"/>
<keyword evidence="2" id="KW-0378">Hydrolase</keyword>
<reference evidence="3" key="1">
    <citation type="submission" date="2018-05" db="EMBL/GenBank/DDBJ databases">
        <authorList>
            <person name="Du Z."/>
            <person name="Wang X."/>
        </authorList>
    </citation>
    <scope>NUCLEOTIDE SEQUENCE [LARGE SCALE GENOMIC DNA]</scope>
    <source>
        <strain evidence="3">CQN31</strain>
    </source>
</reference>
<accession>A0A317FH80</accession>
<dbReference type="Proteomes" id="UP000245765">
    <property type="component" value="Unassembled WGS sequence"/>
</dbReference>
<feature type="domain" description="AB hydrolase-1" evidence="1">
    <location>
        <begin position="31"/>
        <end position="258"/>
    </location>
</feature>
<dbReference type="SUPFAM" id="SSF53474">
    <property type="entry name" value="alpha/beta-Hydrolases"/>
    <property type="match status" value="1"/>
</dbReference>
<comment type="caution">
    <text evidence="2">The sequence shown here is derived from an EMBL/GenBank/DDBJ whole genome shotgun (WGS) entry which is preliminary data.</text>
</comment>
<keyword evidence="3" id="KW-1185">Reference proteome</keyword>
<dbReference type="Pfam" id="PF12697">
    <property type="entry name" value="Abhydrolase_6"/>
    <property type="match status" value="1"/>
</dbReference>
<dbReference type="EMBL" id="QGNA01000001">
    <property type="protein sequence ID" value="PWS38155.1"/>
    <property type="molecule type" value="Genomic_DNA"/>
</dbReference>
<gene>
    <name evidence="2" type="ORF">DFH01_02305</name>
</gene>
<dbReference type="AlphaFoldDB" id="A0A317FH80"/>
<dbReference type="Gene3D" id="3.40.50.1820">
    <property type="entry name" value="alpha/beta hydrolase"/>
    <property type="match status" value="1"/>
</dbReference>
<evidence type="ECO:0000313" key="3">
    <source>
        <dbReference type="Proteomes" id="UP000245765"/>
    </source>
</evidence>
<dbReference type="InterPro" id="IPR000073">
    <property type="entry name" value="AB_hydrolase_1"/>
</dbReference>
<dbReference type="InterPro" id="IPR050228">
    <property type="entry name" value="Carboxylesterase_BioH"/>
</dbReference>
<dbReference type="PANTHER" id="PTHR43194:SF2">
    <property type="entry name" value="PEROXISOMAL MEMBRANE PROTEIN LPX1"/>
    <property type="match status" value="1"/>
</dbReference>
<dbReference type="RefSeq" id="WP_109868776.1">
    <property type="nucleotide sequence ID" value="NZ_QGNA01000001.1"/>
</dbReference>
<evidence type="ECO:0000259" key="1">
    <source>
        <dbReference type="Pfam" id="PF12697"/>
    </source>
</evidence>
<name>A0A317FH80_9PROT</name>
<organism evidence="2 3">
    <name type="scientific">Falsiroseomonas bella</name>
    <dbReference type="NCBI Taxonomy" id="2184016"/>
    <lineage>
        <taxon>Bacteria</taxon>
        <taxon>Pseudomonadati</taxon>
        <taxon>Pseudomonadota</taxon>
        <taxon>Alphaproteobacteria</taxon>
        <taxon>Acetobacterales</taxon>
        <taxon>Roseomonadaceae</taxon>
        <taxon>Falsiroseomonas</taxon>
    </lineage>
</organism>
<sequence length="269" mass="28436">MRSPDAVQLRFARGTLLAWDPPVPRPGAPALLLLHGAACGAWVWQEGFGARLAAAGHAVFAPEFRRGAPGAPAGVADFIADARAALAAMRRPAVLVGHSLGGLVAQRMLSDPDVLGCALLAPVPPEGLAWVNWRLAMADPPLWRAVARMTETAGPAADAAVLRNALFSTLLPDGVAARHLRRMGGESRVALLEAQAAQPVAPAWGLGKPCIVYGARRDRLIPVDAVVRTAAWHGCSFALLDETGHAMMLDAGREALADRLLNWLEESFR</sequence>
<dbReference type="GO" id="GO:0016787">
    <property type="term" value="F:hydrolase activity"/>
    <property type="evidence" value="ECO:0007669"/>
    <property type="project" value="UniProtKB-KW"/>
</dbReference>